<dbReference type="PANTHER" id="PTHR43439">
    <property type="entry name" value="PHENYLACETATE-COENZYME A LIGASE"/>
    <property type="match status" value="1"/>
</dbReference>
<feature type="domain" description="Carrier" evidence="3">
    <location>
        <begin position="569"/>
        <end position="648"/>
    </location>
</feature>
<keyword evidence="2" id="KW-0597">Phosphoprotein</keyword>
<dbReference type="EMBL" id="JAGTJR010000003">
    <property type="protein sequence ID" value="KAH7062173.1"/>
    <property type="molecule type" value="Genomic_DNA"/>
</dbReference>
<dbReference type="SUPFAM" id="SSF51735">
    <property type="entry name" value="NAD(P)-binding Rossmann-fold domains"/>
    <property type="match status" value="1"/>
</dbReference>
<dbReference type="Pfam" id="PF00501">
    <property type="entry name" value="AMP-binding"/>
    <property type="match status" value="1"/>
</dbReference>
<sequence>MDTNYFICTLGQAAALDREEPKFNNINEFIDHQAEGVGDKPAVGFFEPSKDRKSPWKRHVLDFSSLRKGSLGAANLLSRKFGEKLRQRQTVGLLCPSSPTFLFAWLGLMRLGHAVLLIAPQSQPSAIAHLCMECQVSILLSDYPDKDLKSPGHQSRNTKTSSAQHPAYSIFHLSDILPTDILHTISSSATPQPTIPTAHNPTQTDTAYLHHTSGTSSGLPKPIPQSHRAAVRVLPHLPTSPPKATFTTTPLYHGGIADCFRAWASDAPAWLFPGHALPITAANVNACLRAVQQAGERVAYFASVPYVLQLMAADAEAMQNLRGMELVGVGGAALPAEAGDRLVRRGVRLVSRYGSAECGFLMSSHREYESDGAWQYLRAGTGAEFLRFEDREDGAAELVVAPGWPHVAKTNREDGSFATADLVVPHPEIENAWKYHSRADSQLTLITGKKFDPAPLEAAIGASPFLDDALIFGSGRPFPGALLFRSKDFDTTSEQELIDSVKPLIEQLNEESQDHARIPRNMLIPMPHDPSALEKSSKGTVMRGSAEDKYRDQIEHAYSKLSTGDGSKLPDDEVPRFITDLVESTVSKSKAPAENDDLFAFGVDSIACMQIRHGLRQLLPKTSPELPLSVVEDCGTVKRLNEFVIKLRHGESFADDEDEHDLMFKLAEKYSKFEESSANKQTAHGTTTRTEAPEVVVLTGATGALGAHILHNYRKSDTTSKVYCLVRGADEHAAKERVNKALSQKGLPVLNSSHPVNSKVAVLQAQLGQPDLGLSAATYEKVAAEATIIMHVAWSVNFRMRLRSFEKDNIAGVSNLISLALRSPRPLPPRFAYCSSVASAMNAVEKIVPEQIMEAPTSASPLGYSRSKWVAERICHNANESTRLRSRIAIFRVGQLSGDTRNGIWNTQEAWPMMLSTARLTGCLPALKDEPLNWLPVDTAAKAFVQALSSTCTDGKASRQSRTRVYHVINEHQKPEWVNLLSWLKKMEEFDVVGPREWLAHLEKSKELKEGKYHPAMKLLGHWKNAYGDLSLESTKARGAGTSPDGRKTFSMEETKKIAPVLGNVCPVDEEYFKKIWAWLQRTKID</sequence>
<dbReference type="InterPro" id="IPR013120">
    <property type="entry name" value="FAR_NAD-bd"/>
</dbReference>
<dbReference type="PROSITE" id="PS00012">
    <property type="entry name" value="PHOSPHOPANTETHEINE"/>
    <property type="match status" value="1"/>
</dbReference>
<proteinExistence type="predicted"/>
<accession>A0ABQ8GPS1</accession>
<dbReference type="InterPro" id="IPR042099">
    <property type="entry name" value="ANL_N_sf"/>
</dbReference>
<gene>
    <name evidence="4" type="ORF">B0J12DRAFT_563550</name>
</gene>
<dbReference type="Pfam" id="PF23562">
    <property type="entry name" value="AMP-binding_C_3"/>
    <property type="match status" value="1"/>
</dbReference>
<dbReference type="Gene3D" id="3.40.50.12780">
    <property type="entry name" value="N-terminal domain of ligase-like"/>
    <property type="match status" value="1"/>
</dbReference>
<name>A0ABQ8GPS1_9PEZI</name>
<dbReference type="PROSITE" id="PS50075">
    <property type="entry name" value="CARRIER"/>
    <property type="match status" value="1"/>
</dbReference>
<evidence type="ECO:0000313" key="4">
    <source>
        <dbReference type="EMBL" id="KAH7062173.1"/>
    </source>
</evidence>
<evidence type="ECO:0000259" key="3">
    <source>
        <dbReference type="PROSITE" id="PS50075"/>
    </source>
</evidence>
<protein>
    <recommendedName>
        <fullName evidence="3">Carrier domain-containing protein</fullName>
    </recommendedName>
</protein>
<evidence type="ECO:0000256" key="2">
    <source>
        <dbReference type="ARBA" id="ARBA00022553"/>
    </source>
</evidence>
<dbReference type="InterPro" id="IPR051414">
    <property type="entry name" value="Adenylate-forming_Reductase"/>
</dbReference>
<dbReference type="SUPFAM" id="SSF56801">
    <property type="entry name" value="Acetyl-CoA synthetase-like"/>
    <property type="match status" value="1"/>
</dbReference>
<dbReference type="SUPFAM" id="SSF47336">
    <property type="entry name" value="ACP-like"/>
    <property type="match status" value="1"/>
</dbReference>
<dbReference type="Proteomes" id="UP000774617">
    <property type="component" value="Unassembled WGS sequence"/>
</dbReference>
<evidence type="ECO:0000256" key="1">
    <source>
        <dbReference type="ARBA" id="ARBA00022450"/>
    </source>
</evidence>
<organism evidence="4 5">
    <name type="scientific">Macrophomina phaseolina</name>
    <dbReference type="NCBI Taxonomy" id="35725"/>
    <lineage>
        <taxon>Eukaryota</taxon>
        <taxon>Fungi</taxon>
        <taxon>Dikarya</taxon>
        <taxon>Ascomycota</taxon>
        <taxon>Pezizomycotina</taxon>
        <taxon>Dothideomycetes</taxon>
        <taxon>Dothideomycetes incertae sedis</taxon>
        <taxon>Botryosphaeriales</taxon>
        <taxon>Botryosphaeriaceae</taxon>
        <taxon>Macrophomina</taxon>
    </lineage>
</organism>
<dbReference type="InterPro" id="IPR036736">
    <property type="entry name" value="ACP-like_sf"/>
</dbReference>
<dbReference type="Pfam" id="PF07993">
    <property type="entry name" value="NAD_binding_4"/>
    <property type="match status" value="1"/>
</dbReference>
<dbReference type="Gene3D" id="3.40.50.720">
    <property type="entry name" value="NAD(P)-binding Rossmann-like Domain"/>
    <property type="match status" value="1"/>
</dbReference>
<comment type="caution">
    <text evidence="4">The sequence shown here is derived from an EMBL/GenBank/DDBJ whole genome shotgun (WGS) entry which is preliminary data.</text>
</comment>
<dbReference type="InterPro" id="IPR036291">
    <property type="entry name" value="NAD(P)-bd_dom_sf"/>
</dbReference>
<dbReference type="PANTHER" id="PTHR43439:SF2">
    <property type="entry name" value="ENZYME, PUTATIVE (JCVI)-RELATED"/>
    <property type="match status" value="1"/>
</dbReference>
<evidence type="ECO:0000313" key="5">
    <source>
        <dbReference type="Proteomes" id="UP000774617"/>
    </source>
</evidence>
<dbReference type="InterPro" id="IPR000873">
    <property type="entry name" value="AMP-dep_synth/lig_dom"/>
</dbReference>
<keyword evidence="1" id="KW-0596">Phosphopantetheine</keyword>
<dbReference type="Pfam" id="PF00550">
    <property type="entry name" value="PP-binding"/>
    <property type="match status" value="1"/>
</dbReference>
<keyword evidence="5" id="KW-1185">Reference proteome</keyword>
<dbReference type="InterPro" id="IPR006162">
    <property type="entry name" value="Ppantetheine_attach_site"/>
</dbReference>
<reference evidence="4 5" key="1">
    <citation type="journal article" date="2021" name="Nat. Commun.">
        <title>Genetic determinants of endophytism in the Arabidopsis root mycobiome.</title>
        <authorList>
            <person name="Mesny F."/>
            <person name="Miyauchi S."/>
            <person name="Thiergart T."/>
            <person name="Pickel B."/>
            <person name="Atanasova L."/>
            <person name="Karlsson M."/>
            <person name="Huettel B."/>
            <person name="Barry K.W."/>
            <person name="Haridas S."/>
            <person name="Chen C."/>
            <person name="Bauer D."/>
            <person name="Andreopoulos W."/>
            <person name="Pangilinan J."/>
            <person name="LaButti K."/>
            <person name="Riley R."/>
            <person name="Lipzen A."/>
            <person name="Clum A."/>
            <person name="Drula E."/>
            <person name="Henrissat B."/>
            <person name="Kohler A."/>
            <person name="Grigoriev I.V."/>
            <person name="Martin F.M."/>
            <person name="Hacquard S."/>
        </authorList>
    </citation>
    <scope>NUCLEOTIDE SEQUENCE [LARGE SCALE GENOMIC DNA]</scope>
    <source>
        <strain evidence="4 5">MPI-SDFR-AT-0080</strain>
    </source>
</reference>
<dbReference type="InterPro" id="IPR009081">
    <property type="entry name" value="PP-bd_ACP"/>
</dbReference>